<accession>S1NU12</accession>
<dbReference type="InterPro" id="IPR047196">
    <property type="entry name" value="YidC_ALB_C"/>
</dbReference>
<dbReference type="PATRIC" id="fig|1121865.3.peg.232"/>
<gene>
    <name evidence="12" type="primary">yidC</name>
    <name evidence="15" type="ORF">I568_00838</name>
</gene>
<proteinExistence type="inferred from homology"/>
<dbReference type="RefSeq" id="WP_016182406.1">
    <property type="nucleotide sequence ID" value="NZ_JXKI01000002.1"/>
</dbReference>
<dbReference type="HAMAP" id="MF_01811">
    <property type="entry name" value="YidC_type2"/>
    <property type="match status" value="1"/>
</dbReference>
<evidence type="ECO:0000256" key="4">
    <source>
        <dbReference type="ARBA" id="ARBA00022692"/>
    </source>
</evidence>
<dbReference type="InterPro" id="IPR001708">
    <property type="entry name" value="YidC/ALB3/OXA1/COX18"/>
</dbReference>
<keyword evidence="16" id="KW-1185">Reference proteome</keyword>
<dbReference type="GO" id="GO:0005886">
    <property type="term" value="C:plasma membrane"/>
    <property type="evidence" value="ECO:0007669"/>
    <property type="project" value="UniProtKB-SubCell"/>
</dbReference>
<dbReference type="Proteomes" id="UP000014113">
    <property type="component" value="Unassembled WGS sequence"/>
</dbReference>
<evidence type="ECO:0000256" key="11">
    <source>
        <dbReference type="ARBA" id="ARBA00023288"/>
    </source>
</evidence>
<dbReference type="GO" id="GO:0032977">
    <property type="term" value="F:membrane insertase activity"/>
    <property type="evidence" value="ECO:0007669"/>
    <property type="project" value="InterPro"/>
</dbReference>
<feature type="transmembrane region" description="Helical" evidence="12">
    <location>
        <begin position="233"/>
        <end position="253"/>
    </location>
</feature>
<dbReference type="GO" id="GO:0015031">
    <property type="term" value="P:protein transport"/>
    <property type="evidence" value="ECO:0007669"/>
    <property type="project" value="UniProtKB-KW"/>
</dbReference>
<dbReference type="PROSITE" id="PS51257">
    <property type="entry name" value="PROKAR_LIPOPROTEIN"/>
    <property type="match status" value="1"/>
</dbReference>
<keyword evidence="11 12" id="KW-0449">Lipoprotein</keyword>
<name>S1NU12_9ENTE</name>
<dbReference type="InterPro" id="IPR028055">
    <property type="entry name" value="YidC/Oxa/ALB_C"/>
</dbReference>
<dbReference type="eggNOG" id="COG0706">
    <property type="taxonomic scope" value="Bacteria"/>
</dbReference>
<dbReference type="CDD" id="cd20070">
    <property type="entry name" value="5TM_YidC_Alb3"/>
    <property type="match status" value="1"/>
</dbReference>
<comment type="subcellular location">
    <subcellularLocation>
        <location evidence="1 12">Cell membrane</location>
        <topology evidence="1 12">Multi-pass membrane protein</topology>
    </subcellularLocation>
</comment>
<evidence type="ECO:0000256" key="1">
    <source>
        <dbReference type="ARBA" id="ARBA00004651"/>
    </source>
</evidence>
<organism evidence="15 16">
    <name type="scientific">Enterococcus columbae DSM 7374 = ATCC 51263</name>
    <dbReference type="NCBI Taxonomy" id="1121865"/>
    <lineage>
        <taxon>Bacteria</taxon>
        <taxon>Bacillati</taxon>
        <taxon>Bacillota</taxon>
        <taxon>Bacilli</taxon>
        <taxon>Lactobacillales</taxon>
        <taxon>Enterococcaceae</taxon>
        <taxon>Enterococcus</taxon>
    </lineage>
</organism>
<comment type="function">
    <text evidence="12">Required for the insertion and/or proper folding and/or complex formation of integral membrane proteins into the membrane. Involved in integration of membrane proteins that insert both dependently and independently of the Sec translocase complex, as well as at least some lipoproteins.</text>
</comment>
<keyword evidence="3 12" id="KW-1003">Cell membrane</keyword>
<dbReference type="OrthoDB" id="9780552at2"/>
<feature type="transmembrane region" description="Helical" evidence="12">
    <location>
        <begin position="60"/>
        <end position="81"/>
    </location>
</feature>
<dbReference type="NCBIfam" id="TIGR03592">
    <property type="entry name" value="yidC_oxa1_cterm"/>
    <property type="match status" value="1"/>
</dbReference>
<keyword evidence="4 12" id="KW-0812">Transmembrane</keyword>
<sequence>MKLKKWLLTSGLLSMIVFLSGCVKLDKSGNPDPNGLIYRFLVQPLGNLIHYLVNHFDWNYGWAIIFITVVVRLIILPLSIYQSHKMTVQSEKMQFIKPQLDIIQRKMKEAKTVEQQQKAQKDMQRIYAENNVSMLGGMGAGCLPLLIQMPIFAALFATARYTPGIASASFYGIPLGKSSLFLVIITGALYFLQSYLSMLNIPEEQKKQMQTMMYASPIMMIFFSFSSPAGVALYWTVGGVIACIQTLIVNFILRPRIKAQIAEEMKLHPPKIIVTENYSLSEAPNNTVDKKRPPRNQQAPKNIAATKNAGRNAGKQNRRRK</sequence>
<dbReference type="GO" id="GO:0051205">
    <property type="term" value="P:protein insertion into membrane"/>
    <property type="evidence" value="ECO:0007669"/>
    <property type="project" value="TreeGrafter"/>
</dbReference>
<keyword evidence="8 12" id="KW-0472">Membrane</keyword>
<evidence type="ECO:0000256" key="5">
    <source>
        <dbReference type="ARBA" id="ARBA00022729"/>
    </source>
</evidence>
<keyword evidence="10 12" id="KW-0143">Chaperone</keyword>
<feature type="domain" description="Membrane insertase YidC/Oxa/ALB C-terminal" evidence="14">
    <location>
        <begin position="60"/>
        <end position="250"/>
    </location>
</feature>
<keyword evidence="6 12" id="KW-0653">Protein transport</keyword>
<evidence type="ECO:0000256" key="8">
    <source>
        <dbReference type="ARBA" id="ARBA00023136"/>
    </source>
</evidence>
<feature type="transmembrane region" description="Helical" evidence="12">
    <location>
        <begin position="132"/>
        <end position="159"/>
    </location>
</feature>
<reference evidence="15 16" key="1">
    <citation type="submission" date="2013-03" db="EMBL/GenBank/DDBJ databases">
        <title>The Genome Sequence of Enterococcus columbae ATCC_51263 (PacBio/Illumina hybrid assembly).</title>
        <authorList>
            <consortium name="The Broad Institute Genomics Platform"/>
            <consortium name="The Broad Institute Genome Sequencing Center for Infectious Disease"/>
            <person name="Earl A."/>
            <person name="Russ C."/>
            <person name="Gilmore M."/>
            <person name="Surin D."/>
            <person name="Walker B."/>
            <person name="Young S."/>
            <person name="Zeng Q."/>
            <person name="Gargeya S."/>
            <person name="Fitzgerald M."/>
            <person name="Haas B."/>
            <person name="Abouelleil A."/>
            <person name="Allen A.W."/>
            <person name="Alvarado L."/>
            <person name="Arachchi H.M."/>
            <person name="Berlin A.M."/>
            <person name="Chapman S.B."/>
            <person name="Gainer-Dewar J."/>
            <person name="Goldberg J."/>
            <person name="Griggs A."/>
            <person name="Gujja S."/>
            <person name="Hansen M."/>
            <person name="Howarth C."/>
            <person name="Imamovic A."/>
            <person name="Ireland A."/>
            <person name="Larimer J."/>
            <person name="McCowan C."/>
            <person name="Murphy C."/>
            <person name="Pearson M."/>
            <person name="Poon T.W."/>
            <person name="Priest M."/>
            <person name="Roberts A."/>
            <person name="Saif S."/>
            <person name="Shea T."/>
            <person name="Sisk P."/>
            <person name="Sykes S."/>
            <person name="Wortman J."/>
            <person name="Nusbaum C."/>
            <person name="Birren B."/>
        </authorList>
    </citation>
    <scope>NUCLEOTIDE SEQUENCE [LARGE SCALE GENOMIC DNA]</scope>
    <source>
        <strain evidence="15 16">ATCC 51263</strain>
    </source>
</reference>
<dbReference type="AlphaFoldDB" id="S1NU12"/>
<comment type="caution">
    <text evidence="15">The sequence shown here is derived from an EMBL/GenBank/DDBJ whole genome shotgun (WGS) entry which is preliminary data.</text>
</comment>
<feature type="transmembrane region" description="Helical" evidence="12">
    <location>
        <begin position="179"/>
        <end position="199"/>
    </location>
</feature>
<evidence type="ECO:0000259" key="14">
    <source>
        <dbReference type="Pfam" id="PF02096"/>
    </source>
</evidence>
<evidence type="ECO:0000256" key="10">
    <source>
        <dbReference type="ARBA" id="ARBA00023186"/>
    </source>
</evidence>
<dbReference type="PANTHER" id="PTHR12428:SF65">
    <property type="entry name" value="CYTOCHROME C OXIDASE ASSEMBLY PROTEIN COX18, MITOCHONDRIAL"/>
    <property type="match status" value="1"/>
</dbReference>
<feature type="region of interest" description="Disordered" evidence="13">
    <location>
        <begin position="283"/>
        <end position="321"/>
    </location>
</feature>
<dbReference type="PANTHER" id="PTHR12428">
    <property type="entry name" value="OXA1"/>
    <property type="match status" value="1"/>
</dbReference>
<comment type="similarity">
    <text evidence="12">Belongs to the OXA1/ALB3/YidC family. Type 2 subfamily.</text>
</comment>
<evidence type="ECO:0000256" key="6">
    <source>
        <dbReference type="ARBA" id="ARBA00022927"/>
    </source>
</evidence>
<keyword evidence="5 12" id="KW-0732">Signal</keyword>
<dbReference type="InterPro" id="IPR023060">
    <property type="entry name" value="YidC/YidC1/YidC2_Firmicutes"/>
</dbReference>
<evidence type="ECO:0000256" key="3">
    <source>
        <dbReference type="ARBA" id="ARBA00022475"/>
    </source>
</evidence>
<evidence type="ECO:0000256" key="13">
    <source>
        <dbReference type="SAM" id="MobiDB-lite"/>
    </source>
</evidence>
<evidence type="ECO:0000313" key="16">
    <source>
        <dbReference type="Proteomes" id="UP000014113"/>
    </source>
</evidence>
<dbReference type="PRINTS" id="PR00701">
    <property type="entry name" value="60KDINNERMP"/>
</dbReference>
<evidence type="ECO:0000256" key="7">
    <source>
        <dbReference type="ARBA" id="ARBA00022989"/>
    </source>
</evidence>
<dbReference type="EMBL" id="ASWJ01000004">
    <property type="protein sequence ID" value="EOW84344.1"/>
    <property type="molecule type" value="Genomic_DNA"/>
</dbReference>
<keyword evidence="7 12" id="KW-1133">Transmembrane helix</keyword>
<evidence type="ECO:0000256" key="9">
    <source>
        <dbReference type="ARBA" id="ARBA00023139"/>
    </source>
</evidence>
<keyword evidence="9" id="KW-0564">Palmitate</keyword>
<evidence type="ECO:0000256" key="12">
    <source>
        <dbReference type="HAMAP-Rule" id="MF_01811"/>
    </source>
</evidence>
<dbReference type="STRING" id="1121865.OMW_00240"/>
<evidence type="ECO:0000256" key="2">
    <source>
        <dbReference type="ARBA" id="ARBA00022448"/>
    </source>
</evidence>
<evidence type="ECO:0000313" key="15">
    <source>
        <dbReference type="EMBL" id="EOW84344.1"/>
    </source>
</evidence>
<dbReference type="Pfam" id="PF02096">
    <property type="entry name" value="60KD_IMP"/>
    <property type="match status" value="1"/>
</dbReference>
<protein>
    <recommendedName>
        <fullName evidence="12">Membrane protein insertase YidC</fullName>
    </recommendedName>
    <alternativeName>
        <fullName evidence="12">Foldase YidC</fullName>
    </alternativeName>
    <alternativeName>
        <fullName evidence="12">Membrane integrase YidC</fullName>
    </alternativeName>
    <alternativeName>
        <fullName evidence="12">Membrane protein YidC</fullName>
    </alternativeName>
</protein>
<keyword evidence="2 12" id="KW-0813">Transport</keyword>